<evidence type="ECO:0000256" key="2">
    <source>
        <dbReference type="ARBA" id="ARBA00022741"/>
    </source>
</evidence>
<evidence type="ECO:0000256" key="3">
    <source>
        <dbReference type="ARBA" id="ARBA00022792"/>
    </source>
</evidence>
<reference evidence="10" key="1">
    <citation type="submission" date="2020-08" db="EMBL/GenBank/DDBJ databases">
        <title>Spodoptera exigua strain:BAW_Kor-Di-RS1 Genome sequencing and assembly.</title>
        <authorList>
            <person name="Kim J."/>
            <person name="Nam H.Y."/>
            <person name="Kwon M."/>
            <person name="Choi J.H."/>
            <person name="Cho S.R."/>
            <person name="Kim G.-H."/>
        </authorList>
    </citation>
    <scope>NUCLEOTIDE SEQUENCE</scope>
    <source>
        <strain evidence="10">BAW_Kor-Di-RS1</strain>
        <tissue evidence="10">Whole-body</tissue>
    </source>
</reference>
<sequence>MATKFDVAAYNFRKKCPFVAKDLLRWFPGHMNKGLKQMQRKLKSVDCVIEVHDARIPFTGRNPIFTNTLIGAKPHILVLNKKDLTVPSLIPRISDKLKAEQNVQNVMFTNSKDQHCKGLKKLKPLMVDLIKSSNRYNRSEELDYNVMIMGVPNVGKSSLINMLRSKNMSIRHALPVGAVAGVTRSVMTKIRINNDPVIFMLDTPGILEPSVTDIEMGLKLALCASLQDHLVGEEIIADYLLYWLNSHGQFKYVDYMGLEEPSDDINKVLISGAIKYNRIRRTRDFDGRVRDVPDLLEVARTMIKAFRTGELGKMLLDIDLLEEKHFVIDKTLALKIMIYEQESEELCNNIASKESRGSISRNSKYLLEKSSDSIHSKQPSDTFSTTVEARSDIEGATSNTLSMVSTPWTTESEYSFIQSSGSTKMLRSSCELWTHEFSSSFVEKSSASITNDWQTESGSLSVTTLPIFSLAPTRHGSRLQVSPESSRSTDSSWTLKTLTNMSQFSSQSDRQILKVKYPWSPDTLCSGADEYPSSIDSLASRKGSRVDVVTSITEEIYYPMNYITLTHQFDESHMLDWALTKEIGFPYAYTTNLIDIRV</sequence>
<dbReference type="Proteomes" id="UP000648187">
    <property type="component" value="Unassembled WGS sequence"/>
</dbReference>
<keyword evidence="4" id="KW-0809">Transit peptide</keyword>
<dbReference type="FunFam" id="3.40.50.300:FF:000876">
    <property type="entry name" value="Mitochondrial GTPase 1"/>
    <property type="match status" value="1"/>
</dbReference>
<dbReference type="GO" id="GO:0005743">
    <property type="term" value="C:mitochondrial inner membrane"/>
    <property type="evidence" value="ECO:0007669"/>
    <property type="project" value="UniProtKB-SubCell"/>
</dbReference>
<evidence type="ECO:0000313" key="10">
    <source>
        <dbReference type="EMBL" id="KAF9416168.1"/>
    </source>
</evidence>
<dbReference type="InterPro" id="IPR023179">
    <property type="entry name" value="GTP-bd_ortho_bundle_sf"/>
</dbReference>
<dbReference type="FunFam" id="1.10.1580.10:FF:000004">
    <property type="entry name" value="Mitochondrial GTPase 1"/>
    <property type="match status" value="1"/>
</dbReference>
<evidence type="ECO:0000256" key="1">
    <source>
        <dbReference type="ARBA" id="ARBA00004443"/>
    </source>
</evidence>
<comment type="subcellular location">
    <subcellularLocation>
        <location evidence="1">Mitochondrion inner membrane</location>
        <topology evidence="1">Peripheral membrane protein</topology>
        <orientation evidence="1">Matrix side</orientation>
    </subcellularLocation>
</comment>
<dbReference type="Pfam" id="PF01926">
    <property type="entry name" value="MMR_HSR1"/>
    <property type="match status" value="1"/>
</dbReference>
<dbReference type="AlphaFoldDB" id="A0A835GF43"/>
<dbReference type="Gene3D" id="1.10.1580.10">
    <property type="match status" value="1"/>
</dbReference>
<keyword evidence="2" id="KW-0547">Nucleotide-binding</keyword>
<dbReference type="PANTHER" id="PTHR45782:SF4">
    <property type="entry name" value="MITOCHONDRIAL RIBOSOME-ASSOCIATED GTPASE 1"/>
    <property type="match status" value="1"/>
</dbReference>
<dbReference type="GO" id="GO:0003924">
    <property type="term" value="F:GTPase activity"/>
    <property type="evidence" value="ECO:0007669"/>
    <property type="project" value="TreeGrafter"/>
</dbReference>
<evidence type="ECO:0000256" key="7">
    <source>
        <dbReference type="ARBA" id="ARBA00023136"/>
    </source>
</evidence>
<dbReference type="Gene3D" id="3.40.50.300">
    <property type="entry name" value="P-loop containing nucleotide triphosphate hydrolases"/>
    <property type="match status" value="1"/>
</dbReference>
<keyword evidence="11" id="KW-1185">Reference proteome</keyword>
<dbReference type="GO" id="GO:0032543">
    <property type="term" value="P:mitochondrial translation"/>
    <property type="evidence" value="ECO:0007669"/>
    <property type="project" value="TreeGrafter"/>
</dbReference>
<proteinExistence type="predicted"/>
<dbReference type="PANTHER" id="PTHR45782">
    <property type="entry name" value="MITOCHONDRIAL RIBOSOME-ASSOCIATED GTPASE 1"/>
    <property type="match status" value="1"/>
</dbReference>
<organism evidence="10 11">
    <name type="scientific">Spodoptera exigua</name>
    <name type="common">Beet armyworm</name>
    <name type="synonym">Noctua fulgens</name>
    <dbReference type="NCBI Taxonomy" id="7107"/>
    <lineage>
        <taxon>Eukaryota</taxon>
        <taxon>Metazoa</taxon>
        <taxon>Ecdysozoa</taxon>
        <taxon>Arthropoda</taxon>
        <taxon>Hexapoda</taxon>
        <taxon>Insecta</taxon>
        <taxon>Pterygota</taxon>
        <taxon>Neoptera</taxon>
        <taxon>Endopterygota</taxon>
        <taxon>Lepidoptera</taxon>
        <taxon>Glossata</taxon>
        <taxon>Ditrysia</taxon>
        <taxon>Noctuoidea</taxon>
        <taxon>Noctuidae</taxon>
        <taxon>Amphipyrinae</taxon>
        <taxon>Spodoptera</taxon>
    </lineage>
</organism>
<keyword evidence="7" id="KW-0472">Membrane</keyword>
<accession>A0A835GF43</accession>
<keyword evidence="3" id="KW-0999">Mitochondrion inner membrane</keyword>
<dbReference type="SUPFAM" id="SSF52540">
    <property type="entry name" value="P-loop containing nucleoside triphosphate hydrolases"/>
    <property type="match status" value="1"/>
</dbReference>
<comment type="caution">
    <text evidence="10">The sequence shown here is derived from an EMBL/GenBank/DDBJ whole genome shotgun (WGS) entry which is preliminary data.</text>
</comment>
<dbReference type="EMBL" id="JACKWZ010000095">
    <property type="protein sequence ID" value="KAF9416168.1"/>
    <property type="molecule type" value="Genomic_DNA"/>
</dbReference>
<protein>
    <recommendedName>
        <fullName evidence="9">G domain-containing protein</fullName>
    </recommendedName>
</protein>
<dbReference type="InterPro" id="IPR027417">
    <property type="entry name" value="P-loop_NTPase"/>
</dbReference>
<evidence type="ECO:0000313" key="11">
    <source>
        <dbReference type="Proteomes" id="UP000648187"/>
    </source>
</evidence>
<comment type="function">
    <text evidence="8">Plays a role in the regulation of the mitochondrial ribosome assembly and of translational activity. Displays mitochondrial GTPase activity.</text>
</comment>
<evidence type="ECO:0000256" key="4">
    <source>
        <dbReference type="ARBA" id="ARBA00022946"/>
    </source>
</evidence>
<keyword evidence="5" id="KW-0496">Mitochondrion</keyword>
<evidence type="ECO:0000259" key="9">
    <source>
        <dbReference type="Pfam" id="PF01926"/>
    </source>
</evidence>
<evidence type="ECO:0000256" key="8">
    <source>
        <dbReference type="ARBA" id="ARBA00045284"/>
    </source>
</evidence>
<feature type="domain" description="G" evidence="9">
    <location>
        <begin position="145"/>
        <end position="224"/>
    </location>
</feature>
<dbReference type="InterPro" id="IPR006073">
    <property type="entry name" value="GTP-bd"/>
</dbReference>
<gene>
    <name evidence="10" type="ORF">HW555_006420</name>
</gene>
<dbReference type="CDD" id="cd01856">
    <property type="entry name" value="YlqF"/>
    <property type="match status" value="1"/>
</dbReference>
<name>A0A835GF43_SPOEX</name>
<evidence type="ECO:0000256" key="5">
    <source>
        <dbReference type="ARBA" id="ARBA00023128"/>
    </source>
</evidence>
<evidence type="ECO:0000256" key="6">
    <source>
        <dbReference type="ARBA" id="ARBA00023134"/>
    </source>
</evidence>
<keyword evidence="6" id="KW-0342">GTP-binding</keyword>
<dbReference type="GO" id="GO:0005525">
    <property type="term" value="F:GTP binding"/>
    <property type="evidence" value="ECO:0007669"/>
    <property type="project" value="UniProtKB-KW"/>
</dbReference>